<evidence type="ECO:0000256" key="1">
    <source>
        <dbReference type="SAM" id="MobiDB-lite"/>
    </source>
</evidence>
<feature type="compositionally biased region" description="Basic and acidic residues" evidence="1">
    <location>
        <begin position="22"/>
        <end position="51"/>
    </location>
</feature>
<sequence length="445" mass="50686">MSAISELFDAEKAKLSKSPENATEKPSETTEEIKDGLKPETSVEKESEPVTKAEPVAELETQEKTKKKLSEKEELDAIFSNDEDEIEDEILVKDKDDTAKEQEKAKWQKRRENIAKIEEQLARENNNAEITERLIEQGVQSIIFNKQIIKARIDGIGKSKHGYFANCTLRTRLGTIPVKIADSNLIENIESKALANFNRVVAKNDRAEVNNAQREKIMQRWKIKRLNEMIGAYIEFVAVDYVDGAIIGNRIAAMQTRRKAFLPTRYKRLPEMRVGSRGVARIIRSKSTFIEVEFSGYEVRMTPYQISLLAINLEEYSVGKRFEAIVSDINDDFSKISLIGAAGHSSSCESLYNQYRTGTIVIAEVIGYRELQQRKFAFILRLPNGCRGYAYDDINTLRRRPNIGDEIKVKIKNISENRVFRAIKCDLTPFATTHSSNSNNRNGLF</sequence>
<organism evidence="2 3">
    <name type="scientific">Ruminococcus bromii</name>
    <dbReference type="NCBI Taxonomy" id="40518"/>
    <lineage>
        <taxon>Bacteria</taxon>
        <taxon>Bacillati</taxon>
        <taxon>Bacillota</taxon>
        <taxon>Clostridia</taxon>
        <taxon>Eubacteriales</taxon>
        <taxon>Oscillospiraceae</taxon>
        <taxon>Ruminococcus</taxon>
    </lineage>
</organism>
<reference evidence="2 3" key="1">
    <citation type="submission" date="2019-03" db="EMBL/GenBank/DDBJ databases">
        <authorList>
            <person name="Molinero N."/>
            <person name="Sanchez B."/>
            <person name="Walker A."/>
            <person name="Duncan S."/>
            <person name="Delgado S."/>
            <person name="Margolles A."/>
        </authorList>
    </citation>
    <scope>NUCLEOTIDE SEQUENCE [LARGE SCALE GENOMIC DNA]</scope>
    <source>
        <strain evidence="2 3">IPLA60002</strain>
    </source>
</reference>
<evidence type="ECO:0000313" key="3">
    <source>
        <dbReference type="Proteomes" id="UP001056693"/>
    </source>
</evidence>
<accession>A0ABT0NIF1</accession>
<protein>
    <recommendedName>
        <fullName evidence="4">S1 RNA-binding domain-containing protein</fullName>
    </recommendedName>
</protein>
<feature type="compositionally biased region" description="Basic and acidic residues" evidence="1">
    <location>
        <begin position="61"/>
        <end position="71"/>
    </location>
</feature>
<dbReference type="EMBL" id="SNUZ01000009">
    <property type="protein sequence ID" value="MCL3787707.1"/>
    <property type="molecule type" value="Genomic_DNA"/>
</dbReference>
<name>A0ABT0NIF1_9FIRM</name>
<comment type="caution">
    <text evidence="2">The sequence shown here is derived from an EMBL/GenBank/DDBJ whole genome shotgun (WGS) entry which is preliminary data.</text>
</comment>
<gene>
    <name evidence="2" type="ORF">E2N93_06760</name>
</gene>
<evidence type="ECO:0000313" key="2">
    <source>
        <dbReference type="EMBL" id="MCL3787707.1"/>
    </source>
</evidence>
<evidence type="ECO:0008006" key="4">
    <source>
        <dbReference type="Google" id="ProtNLM"/>
    </source>
</evidence>
<proteinExistence type="predicted"/>
<keyword evidence="3" id="KW-1185">Reference proteome</keyword>
<dbReference type="RefSeq" id="WP_249376718.1">
    <property type="nucleotide sequence ID" value="NZ_SNUZ01000009.1"/>
</dbReference>
<dbReference type="Proteomes" id="UP001056693">
    <property type="component" value="Unassembled WGS sequence"/>
</dbReference>
<feature type="region of interest" description="Disordered" evidence="1">
    <location>
        <begin position="1"/>
        <end position="71"/>
    </location>
</feature>